<feature type="domain" description="NusB/RsmB/TIM44" evidence="7">
    <location>
        <begin position="5"/>
        <end position="128"/>
    </location>
</feature>
<dbReference type="SUPFAM" id="SSF48013">
    <property type="entry name" value="NusB-like"/>
    <property type="match status" value="1"/>
</dbReference>
<comment type="similarity">
    <text evidence="1 6">Belongs to the NusB family.</text>
</comment>
<organism evidence="8 9">
    <name type="scientific">Candidatus Caccousia avicola</name>
    <dbReference type="NCBI Taxonomy" id="2840721"/>
    <lineage>
        <taxon>Bacteria</taxon>
        <taxon>Bacillati</taxon>
        <taxon>Bacillota</taxon>
        <taxon>Clostridia</taxon>
        <taxon>Eubacteriales</taxon>
        <taxon>Oscillospiraceae</taxon>
        <taxon>Oscillospiraceae incertae sedis</taxon>
        <taxon>Candidatus Caccousia</taxon>
    </lineage>
</organism>
<dbReference type="InterPro" id="IPR035926">
    <property type="entry name" value="NusB-like_sf"/>
</dbReference>
<dbReference type="Proteomes" id="UP000824242">
    <property type="component" value="Unassembled WGS sequence"/>
</dbReference>
<evidence type="ECO:0000256" key="1">
    <source>
        <dbReference type="ARBA" id="ARBA00005952"/>
    </source>
</evidence>
<dbReference type="InterPro" id="IPR011605">
    <property type="entry name" value="NusB_fam"/>
</dbReference>
<dbReference type="NCBIfam" id="TIGR01951">
    <property type="entry name" value="nusB"/>
    <property type="match status" value="1"/>
</dbReference>
<dbReference type="GO" id="GO:0003723">
    <property type="term" value="F:RNA binding"/>
    <property type="evidence" value="ECO:0007669"/>
    <property type="project" value="UniProtKB-UniRule"/>
</dbReference>
<dbReference type="EMBL" id="DVGZ01000095">
    <property type="protein sequence ID" value="HIR47728.1"/>
    <property type="molecule type" value="Genomic_DNA"/>
</dbReference>
<evidence type="ECO:0000313" key="9">
    <source>
        <dbReference type="Proteomes" id="UP000824242"/>
    </source>
</evidence>
<dbReference type="InterPro" id="IPR006027">
    <property type="entry name" value="NusB_RsmB_TIM44"/>
</dbReference>
<comment type="caution">
    <text evidence="8">The sequence shown here is derived from an EMBL/GenBank/DDBJ whole genome shotgun (WGS) entry which is preliminary data.</text>
</comment>
<dbReference type="PANTHER" id="PTHR11078:SF3">
    <property type="entry name" value="ANTITERMINATION NUSB DOMAIN-CONTAINING PROTEIN"/>
    <property type="match status" value="1"/>
</dbReference>
<name>A0A9D1DFH0_9FIRM</name>
<dbReference type="GO" id="GO:0005829">
    <property type="term" value="C:cytosol"/>
    <property type="evidence" value="ECO:0007669"/>
    <property type="project" value="TreeGrafter"/>
</dbReference>
<keyword evidence="4 6" id="KW-0805">Transcription regulation</keyword>
<evidence type="ECO:0000256" key="2">
    <source>
        <dbReference type="ARBA" id="ARBA00022814"/>
    </source>
</evidence>
<reference evidence="8" key="2">
    <citation type="journal article" date="2021" name="PeerJ">
        <title>Extensive microbial diversity within the chicken gut microbiome revealed by metagenomics and culture.</title>
        <authorList>
            <person name="Gilroy R."/>
            <person name="Ravi A."/>
            <person name="Getino M."/>
            <person name="Pursley I."/>
            <person name="Horton D.L."/>
            <person name="Alikhan N.F."/>
            <person name="Baker D."/>
            <person name="Gharbi K."/>
            <person name="Hall N."/>
            <person name="Watson M."/>
            <person name="Adriaenssens E.M."/>
            <person name="Foster-Nyarko E."/>
            <person name="Jarju S."/>
            <person name="Secka A."/>
            <person name="Antonio M."/>
            <person name="Oren A."/>
            <person name="Chaudhuri R.R."/>
            <person name="La Ragione R."/>
            <person name="Hildebrand F."/>
            <person name="Pallen M.J."/>
        </authorList>
    </citation>
    <scope>NUCLEOTIDE SEQUENCE</scope>
    <source>
        <strain evidence="8">ChiSxjej1B13-7958</strain>
    </source>
</reference>
<dbReference type="AlphaFoldDB" id="A0A9D1DFH0"/>
<evidence type="ECO:0000313" key="8">
    <source>
        <dbReference type="EMBL" id="HIR47728.1"/>
    </source>
</evidence>
<dbReference type="Pfam" id="PF01029">
    <property type="entry name" value="NusB"/>
    <property type="match status" value="1"/>
</dbReference>
<evidence type="ECO:0000256" key="4">
    <source>
        <dbReference type="ARBA" id="ARBA00023015"/>
    </source>
</evidence>
<comment type="function">
    <text evidence="6">Involved in transcription antitermination. Required for transcription of ribosomal RNA (rRNA) genes. Binds specifically to the boxA antiterminator sequence of the ribosomal RNA (rrn) operons.</text>
</comment>
<keyword evidence="2 6" id="KW-0889">Transcription antitermination</keyword>
<dbReference type="GO" id="GO:0006353">
    <property type="term" value="P:DNA-templated transcription termination"/>
    <property type="evidence" value="ECO:0007669"/>
    <property type="project" value="UniProtKB-UniRule"/>
</dbReference>
<dbReference type="PANTHER" id="PTHR11078">
    <property type="entry name" value="N UTILIZATION SUBSTANCE PROTEIN B-RELATED"/>
    <property type="match status" value="1"/>
</dbReference>
<dbReference type="HAMAP" id="MF_00073">
    <property type="entry name" value="NusB"/>
    <property type="match status" value="1"/>
</dbReference>
<accession>A0A9D1DFH0</accession>
<gene>
    <name evidence="6 8" type="primary">nusB</name>
    <name evidence="8" type="ORF">IAB89_08770</name>
</gene>
<proteinExistence type="inferred from homology"/>
<sequence length="147" mass="16219">MKRREARQQAFVLVFEQSFSHDGMEQIIDTAEAVMGKPVDEFAARLALGTEEKLPVIDEKIGGNSRGWKLERLSKVSLAILRLAIYELLFEKEIPVGVTINEAIELAKRYGGEEDAPFVNGVLGTVAKECGAKQPKKDEKEAGTENA</sequence>
<evidence type="ECO:0000259" key="7">
    <source>
        <dbReference type="Pfam" id="PF01029"/>
    </source>
</evidence>
<dbReference type="CDD" id="cd00619">
    <property type="entry name" value="Terminator_NusB"/>
    <property type="match status" value="1"/>
</dbReference>
<reference evidence="8" key="1">
    <citation type="submission" date="2020-10" db="EMBL/GenBank/DDBJ databases">
        <authorList>
            <person name="Gilroy R."/>
        </authorList>
    </citation>
    <scope>NUCLEOTIDE SEQUENCE</scope>
    <source>
        <strain evidence="8">ChiSxjej1B13-7958</strain>
    </source>
</reference>
<keyword evidence="5 6" id="KW-0804">Transcription</keyword>
<evidence type="ECO:0000256" key="6">
    <source>
        <dbReference type="HAMAP-Rule" id="MF_00073"/>
    </source>
</evidence>
<dbReference type="GO" id="GO:0031564">
    <property type="term" value="P:transcription antitermination"/>
    <property type="evidence" value="ECO:0007669"/>
    <property type="project" value="UniProtKB-KW"/>
</dbReference>
<evidence type="ECO:0000256" key="5">
    <source>
        <dbReference type="ARBA" id="ARBA00023163"/>
    </source>
</evidence>
<evidence type="ECO:0000256" key="3">
    <source>
        <dbReference type="ARBA" id="ARBA00022884"/>
    </source>
</evidence>
<keyword evidence="3 6" id="KW-0694">RNA-binding</keyword>
<dbReference type="Gene3D" id="1.10.940.10">
    <property type="entry name" value="NusB-like"/>
    <property type="match status" value="1"/>
</dbReference>
<protein>
    <recommendedName>
        <fullName evidence="6">Transcription antitermination protein NusB</fullName>
    </recommendedName>
    <alternativeName>
        <fullName evidence="6">Antitermination factor NusB</fullName>
    </alternativeName>
</protein>